<accession>A0AAE3E5M9</accession>
<dbReference type="AlphaFoldDB" id="A0AAE3E5M9"/>
<gene>
    <name evidence="2" type="ORF">LKD48_08990</name>
</gene>
<keyword evidence="1" id="KW-1133">Transmembrane helix</keyword>
<proteinExistence type="predicted"/>
<dbReference type="EMBL" id="JAJEQN010000020">
    <property type="protein sequence ID" value="MCC2221766.1"/>
    <property type="molecule type" value="Genomic_DNA"/>
</dbReference>
<organism evidence="2 3">
    <name type="scientific">Anthropogastromicrobium aceti</name>
    <dbReference type="NCBI Taxonomy" id="2981768"/>
    <lineage>
        <taxon>Bacteria</taxon>
        <taxon>Bacillati</taxon>
        <taxon>Bacillota</taxon>
        <taxon>Clostridia</taxon>
        <taxon>Lachnospirales</taxon>
        <taxon>Lachnospiraceae</taxon>
        <taxon>Anthropogastromicrobium</taxon>
    </lineage>
</organism>
<protein>
    <submittedName>
        <fullName evidence="2">Uncharacterized protein</fullName>
    </submittedName>
</protein>
<evidence type="ECO:0000313" key="2">
    <source>
        <dbReference type="EMBL" id="MCC2221766.1"/>
    </source>
</evidence>
<sequence>MMLKTHWVDFEIFADDVSLYRTEGKRTGFVHLFEVPTGKKLTVQFFHVSEKAADAIEQSDFQIGNRSGIYRMILVKNIHAGIFAVFAAVSGFTAIFAGFYMRKAWTRQICESLICLGAFKRMYAARERSTCSGR</sequence>
<keyword evidence="3" id="KW-1185">Reference proteome</keyword>
<dbReference type="Proteomes" id="UP001198200">
    <property type="component" value="Unassembled WGS sequence"/>
</dbReference>
<dbReference type="RefSeq" id="WP_066563832.1">
    <property type="nucleotide sequence ID" value="NZ_JAJEQN010000020.1"/>
</dbReference>
<comment type="caution">
    <text evidence="2">The sequence shown here is derived from an EMBL/GenBank/DDBJ whole genome shotgun (WGS) entry which is preliminary data.</text>
</comment>
<keyword evidence="1" id="KW-0812">Transmembrane</keyword>
<reference evidence="2 3" key="1">
    <citation type="submission" date="2021-10" db="EMBL/GenBank/DDBJ databases">
        <title>Anaerobic single-cell dispensing facilitates the cultivation of human gut bacteria.</title>
        <authorList>
            <person name="Afrizal A."/>
        </authorList>
    </citation>
    <scope>NUCLEOTIDE SEQUENCE [LARGE SCALE GENOMIC DNA]</scope>
    <source>
        <strain evidence="2 3">CLA-AA-H224</strain>
    </source>
</reference>
<name>A0AAE3E5M9_9FIRM</name>
<evidence type="ECO:0000313" key="3">
    <source>
        <dbReference type="Proteomes" id="UP001198200"/>
    </source>
</evidence>
<evidence type="ECO:0000256" key="1">
    <source>
        <dbReference type="SAM" id="Phobius"/>
    </source>
</evidence>
<keyword evidence="1" id="KW-0472">Membrane</keyword>
<feature type="transmembrane region" description="Helical" evidence="1">
    <location>
        <begin position="78"/>
        <end position="100"/>
    </location>
</feature>